<dbReference type="SUPFAM" id="SSF52317">
    <property type="entry name" value="Class I glutamine amidotransferase-like"/>
    <property type="match status" value="1"/>
</dbReference>
<dbReference type="PANTHER" id="PTHR10224">
    <property type="entry name" value="ES1 PROTEIN HOMOLOG, MITOCHONDRIAL"/>
    <property type="match status" value="1"/>
</dbReference>
<evidence type="ECO:0000313" key="3">
    <source>
        <dbReference type="Proteomes" id="UP000479190"/>
    </source>
</evidence>
<dbReference type="PANTHER" id="PTHR10224:SF12">
    <property type="entry name" value="GLYOXALASE ELBB"/>
    <property type="match status" value="1"/>
</dbReference>
<sequence length="430" mass="48288">MSRFLSLKLLATVGSKSRAVTKFRAAAATGAESNLVRHFSLGQALEMNLVKPKSVDYRIHKPPEWDPNDPSHNNPRAGPSIAVVTRLRRVKRADRNLDAVERMGAILEYKDVLQVMHDTNYNIYSTPSQLSITTGRIYYHVSEGIGNLVDRMSALQPSRRRASSSNGRPTICLYFSVLILSGCGDLDGTNVPEAINTMMHISRHNIKPTLYAPTGNQSFVVDHISKVADLNRNAYRRMRDESARMTIKGSVLLLHNLEVKDHLGLIIPGGNGIGRPPLLLLQTKNKTTCLSHKLSFYFFKLLGIGPVSFETEDNDDRLVVASSRLDLLENLAIMFGSLLLYGWGIASAYARINLNRGQDERHRSDRAIEIFGQFFTACNLLKFFTCHSKFRFKQNFVSRSLASSGSKSNLKKLNYNHFYVDCMRINGIKH</sequence>
<accession>A0A6H5IMP0</accession>
<dbReference type="EMBL" id="CADCXV010000917">
    <property type="protein sequence ID" value="CAB0038589.1"/>
    <property type="molecule type" value="Genomic_DNA"/>
</dbReference>
<reference evidence="2 3" key="1">
    <citation type="submission" date="2020-02" db="EMBL/GenBank/DDBJ databases">
        <authorList>
            <person name="Ferguson B K."/>
        </authorList>
    </citation>
    <scope>NUCLEOTIDE SEQUENCE [LARGE SCALE GENOMIC DNA]</scope>
</reference>
<feature type="transmembrane region" description="Helical" evidence="1">
    <location>
        <begin position="331"/>
        <end position="352"/>
    </location>
</feature>
<dbReference type="OrthoDB" id="543156at2759"/>
<gene>
    <name evidence="2" type="ORF">TBRA_LOCUS10366</name>
</gene>
<dbReference type="Proteomes" id="UP000479190">
    <property type="component" value="Unassembled WGS sequence"/>
</dbReference>
<dbReference type="AlphaFoldDB" id="A0A6H5IMP0"/>
<evidence type="ECO:0000313" key="2">
    <source>
        <dbReference type="EMBL" id="CAB0038589.1"/>
    </source>
</evidence>
<proteinExistence type="predicted"/>
<dbReference type="Gene3D" id="3.40.50.880">
    <property type="match status" value="2"/>
</dbReference>
<dbReference type="InterPro" id="IPR029062">
    <property type="entry name" value="Class_I_gatase-like"/>
</dbReference>
<evidence type="ECO:0000256" key="1">
    <source>
        <dbReference type="SAM" id="Phobius"/>
    </source>
</evidence>
<keyword evidence="1" id="KW-0812">Transmembrane</keyword>
<keyword evidence="1" id="KW-0472">Membrane</keyword>
<protein>
    <submittedName>
        <fullName evidence="2">Uncharacterized protein</fullName>
    </submittedName>
</protein>
<name>A0A6H5IMP0_9HYME</name>
<keyword evidence="3" id="KW-1185">Reference proteome</keyword>
<organism evidence="2 3">
    <name type="scientific">Trichogramma brassicae</name>
    <dbReference type="NCBI Taxonomy" id="86971"/>
    <lineage>
        <taxon>Eukaryota</taxon>
        <taxon>Metazoa</taxon>
        <taxon>Ecdysozoa</taxon>
        <taxon>Arthropoda</taxon>
        <taxon>Hexapoda</taxon>
        <taxon>Insecta</taxon>
        <taxon>Pterygota</taxon>
        <taxon>Neoptera</taxon>
        <taxon>Endopterygota</taxon>
        <taxon>Hymenoptera</taxon>
        <taxon>Apocrita</taxon>
        <taxon>Proctotrupomorpha</taxon>
        <taxon>Chalcidoidea</taxon>
        <taxon>Trichogrammatidae</taxon>
        <taxon>Trichogramma</taxon>
    </lineage>
</organism>
<keyword evidence="1" id="KW-1133">Transmembrane helix</keyword>